<dbReference type="PROSITE" id="PS51787">
    <property type="entry name" value="LON_N"/>
    <property type="match status" value="1"/>
</dbReference>
<gene>
    <name evidence="2" type="ORF">MU0053_004078</name>
</gene>
<dbReference type="PANTHER" id="PTHR46732">
    <property type="entry name" value="ATP-DEPENDENT PROTEASE LA (LON) DOMAIN PROTEIN"/>
    <property type="match status" value="1"/>
</dbReference>
<dbReference type="InterPro" id="IPR046336">
    <property type="entry name" value="Lon_prtase_N_sf"/>
</dbReference>
<dbReference type="PANTHER" id="PTHR46732:SF8">
    <property type="entry name" value="ATP-DEPENDENT PROTEASE LA (LON) DOMAIN PROTEIN"/>
    <property type="match status" value="1"/>
</dbReference>
<feature type="domain" description="Lon N-terminal" evidence="1">
    <location>
        <begin position="4"/>
        <end position="202"/>
    </location>
</feature>
<dbReference type="Gene3D" id="2.30.130.40">
    <property type="entry name" value="LON domain-like"/>
    <property type="match status" value="1"/>
</dbReference>
<dbReference type="RefSeq" id="WP_308479399.1">
    <property type="nucleotide sequence ID" value="NZ_OY726397.1"/>
</dbReference>
<dbReference type="SMART" id="SM00464">
    <property type="entry name" value="LON"/>
    <property type="match status" value="1"/>
</dbReference>
<dbReference type="InterPro" id="IPR003111">
    <property type="entry name" value="Lon_prtase_N"/>
</dbReference>
<dbReference type="InterPro" id="IPR015947">
    <property type="entry name" value="PUA-like_sf"/>
</dbReference>
<reference evidence="2 3" key="1">
    <citation type="submission" date="2023-08" db="EMBL/GenBank/DDBJ databases">
        <authorList>
            <person name="Folkvardsen B D."/>
            <person name="Norman A."/>
        </authorList>
    </citation>
    <scope>NUCLEOTIDE SEQUENCE [LARGE SCALE GENOMIC DNA]</scope>
    <source>
        <strain evidence="2 3">Mu0053</strain>
    </source>
</reference>
<accession>A0ABM9M2M5</accession>
<sequence>MTAQPTTPMFPLQSALLPGESLPLRVFEPRYAALVRACLDSADPAFGVVLIARGREVGGGDERNDVGALARIVQFADHGGGRYQLKCSVQERFQVTEWLPDDPFPRAVIRDWPDEPGDVGAADLAVLEDDIWSLLEFLAGAREIQLASRSAVLGELPEEPGPRLYALAGCVPIGPADRYAVLAAPGPAQRLAALREAVETVDAMARFQATAPD</sequence>
<protein>
    <submittedName>
        <fullName evidence="2">LON peptidase substrate-binding domain-containing protein</fullName>
    </submittedName>
</protein>
<dbReference type="Proteomes" id="UP001190465">
    <property type="component" value="Chromosome"/>
</dbReference>
<keyword evidence="3" id="KW-1185">Reference proteome</keyword>
<dbReference type="EMBL" id="OY726397">
    <property type="protein sequence ID" value="CAJ1509121.1"/>
    <property type="molecule type" value="Genomic_DNA"/>
</dbReference>
<dbReference type="SUPFAM" id="SSF88697">
    <property type="entry name" value="PUA domain-like"/>
    <property type="match status" value="1"/>
</dbReference>
<evidence type="ECO:0000313" key="2">
    <source>
        <dbReference type="EMBL" id="CAJ1509121.1"/>
    </source>
</evidence>
<evidence type="ECO:0000313" key="3">
    <source>
        <dbReference type="Proteomes" id="UP001190465"/>
    </source>
</evidence>
<dbReference type="Pfam" id="PF02190">
    <property type="entry name" value="LON_substr_bdg"/>
    <property type="match status" value="1"/>
</dbReference>
<proteinExistence type="predicted"/>
<organism evidence="2 3">
    <name type="scientific">[Mycobacterium] burgundiense</name>
    <dbReference type="NCBI Taxonomy" id="3064286"/>
    <lineage>
        <taxon>Bacteria</taxon>
        <taxon>Bacillati</taxon>
        <taxon>Actinomycetota</taxon>
        <taxon>Actinomycetes</taxon>
        <taxon>Mycobacteriales</taxon>
        <taxon>Mycobacteriaceae</taxon>
        <taxon>Mycolicibacterium</taxon>
    </lineage>
</organism>
<evidence type="ECO:0000259" key="1">
    <source>
        <dbReference type="PROSITE" id="PS51787"/>
    </source>
</evidence>
<name>A0ABM9M2M5_9MYCO</name>